<accession>A0AA42Q504</accession>
<dbReference type="InterPro" id="IPR005064">
    <property type="entry name" value="BUG"/>
</dbReference>
<dbReference type="SUPFAM" id="SSF53850">
    <property type="entry name" value="Periplasmic binding protein-like II"/>
    <property type="match status" value="1"/>
</dbReference>
<comment type="similarity">
    <text evidence="1">Belongs to the UPF0065 (bug) family.</text>
</comment>
<protein>
    <submittedName>
        <fullName evidence="2">Tripartite tricarboxylate transporter substrate binding protein</fullName>
    </submittedName>
</protein>
<dbReference type="PANTHER" id="PTHR42928">
    <property type="entry name" value="TRICARBOXYLATE-BINDING PROTEIN"/>
    <property type="match status" value="1"/>
</dbReference>
<dbReference type="Gene3D" id="3.40.190.10">
    <property type="entry name" value="Periplasmic binding protein-like II"/>
    <property type="match status" value="1"/>
</dbReference>
<dbReference type="Gene3D" id="3.40.190.150">
    <property type="entry name" value="Bordetella uptake gene, domain 1"/>
    <property type="match status" value="1"/>
</dbReference>
<name>A0AA42Q504_9BURK</name>
<proteinExistence type="inferred from homology"/>
<dbReference type="AlphaFoldDB" id="A0AA42Q504"/>
<dbReference type="PANTHER" id="PTHR42928:SF5">
    <property type="entry name" value="BLR1237 PROTEIN"/>
    <property type="match status" value="1"/>
</dbReference>
<sequence>MKASFTRVFQRLALILFVGLVGGVLAHAAHAQLPRDGTLAIMVPYPAGGASDIIARTVSASLAEKLGRPVVVENLGGASGAIAARKVLNAPANGLYLYQGTPNELILSPLVNSALKISPDDFQLVQLNTYTPIVLVARATLSANTTDELITLARQSSKTQPLNYGSVGPGSLYHLLAERLGQTIGATMTHVPYKGGAPLLQDMAGDNVDFAFLPYYAAIDGMVAAGRIKIIGQASATRAQTLPNIPTMTEGKLLKNFYFTVWGGYLVKKGTPPAVQTQLFNALQAVMAEPKVRETLVANSMIVGKPMTLEEAAKFYVNEALVYQKLVKDVGIQRQ</sequence>
<dbReference type="EMBL" id="JAOCEK010000037">
    <property type="protein sequence ID" value="MDH1337370.1"/>
    <property type="molecule type" value="Genomic_DNA"/>
</dbReference>
<comment type="caution">
    <text evidence="2">The sequence shown here is derived from an EMBL/GenBank/DDBJ whole genome shotgun (WGS) entry which is preliminary data.</text>
</comment>
<organism evidence="2 3">
    <name type="scientific">Comamonas thiooxydans</name>
    <dbReference type="NCBI Taxonomy" id="363952"/>
    <lineage>
        <taxon>Bacteria</taxon>
        <taxon>Pseudomonadati</taxon>
        <taxon>Pseudomonadota</taxon>
        <taxon>Betaproteobacteria</taxon>
        <taxon>Burkholderiales</taxon>
        <taxon>Comamonadaceae</taxon>
        <taxon>Comamonas</taxon>
    </lineage>
</organism>
<evidence type="ECO:0000313" key="3">
    <source>
        <dbReference type="Proteomes" id="UP001161065"/>
    </source>
</evidence>
<dbReference type="Pfam" id="PF03401">
    <property type="entry name" value="TctC"/>
    <property type="match status" value="1"/>
</dbReference>
<dbReference type="PIRSF" id="PIRSF017082">
    <property type="entry name" value="YflP"/>
    <property type="match status" value="1"/>
</dbReference>
<dbReference type="Proteomes" id="UP001161065">
    <property type="component" value="Unassembled WGS sequence"/>
</dbReference>
<dbReference type="CDD" id="cd07012">
    <property type="entry name" value="PBP2_Bug_TTT"/>
    <property type="match status" value="1"/>
</dbReference>
<dbReference type="InterPro" id="IPR042100">
    <property type="entry name" value="Bug_dom1"/>
</dbReference>
<gene>
    <name evidence="2" type="ORF">N5D63_24850</name>
</gene>
<dbReference type="RefSeq" id="WP_003063684.1">
    <property type="nucleotide sequence ID" value="NZ_ADVQ01000030.1"/>
</dbReference>
<reference evidence="2" key="1">
    <citation type="submission" date="2022-09" db="EMBL/GenBank/DDBJ databases">
        <title>Intensive care unit water sources are persistently colonized with multi-drug resistant bacteria and are the site of extensive horizontal gene transfer of antibiotic resistance genes.</title>
        <authorList>
            <person name="Diorio-Toth L."/>
        </authorList>
    </citation>
    <scope>NUCLEOTIDE SEQUENCE</scope>
    <source>
        <strain evidence="2">GD03832</strain>
    </source>
</reference>
<evidence type="ECO:0000256" key="1">
    <source>
        <dbReference type="ARBA" id="ARBA00006987"/>
    </source>
</evidence>
<evidence type="ECO:0000313" key="2">
    <source>
        <dbReference type="EMBL" id="MDH1337370.1"/>
    </source>
</evidence>